<evidence type="ECO:0000256" key="1">
    <source>
        <dbReference type="SAM" id="MobiDB-lite"/>
    </source>
</evidence>
<feature type="compositionally biased region" description="Polar residues" evidence="1">
    <location>
        <begin position="136"/>
        <end position="146"/>
    </location>
</feature>
<evidence type="ECO:0000313" key="3">
    <source>
        <dbReference type="Proteomes" id="UP000625711"/>
    </source>
</evidence>
<sequence>MFTWSCLCHAIEGGETIKGGNRAAAAYRRFLFAAWRSPHTAVAIAMLAPSLGQRTTPGPERPSPRSLRLGNGASYDDDDVDMPLSHGHRDGKLASCHFRRADVNTERADSSSTACLPSAASDNGLVSGRRGGEGSKTPSKTITTASRQEDRRGFGSSASRETKAPGNRHCTLLKTTRVSGAR</sequence>
<dbReference type="Proteomes" id="UP000625711">
    <property type="component" value="Unassembled WGS sequence"/>
</dbReference>
<feature type="compositionally biased region" description="Polar residues" evidence="1">
    <location>
        <begin position="173"/>
        <end position="182"/>
    </location>
</feature>
<name>A0A834HY23_RHYFE</name>
<evidence type="ECO:0000313" key="2">
    <source>
        <dbReference type="EMBL" id="KAF7269464.1"/>
    </source>
</evidence>
<gene>
    <name evidence="2" type="ORF">GWI33_017515</name>
</gene>
<reference evidence="2" key="1">
    <citation type="submission" date="2020-08" db="EMBL/GenBank/DDBJ databases">
        <title>Genome sequencing and assembly of the red palm weevil Rhynchophorus ferrugineus.</title>
        <authorList>
            <person name="Dias G.B."/>
            <person name="Bergman C.M."/>
            <person name="Manee M."/>
        </authorList>
    </citation>
    <scope>NUCLEOTIDE SEQUENCE</scope>
    <source>
        <strain evidence="2">AA-2017</strain>
        <tissue evidence="2">Whole larva</tissue>
    </source>
</reference>
<organism evidence="2 3">
    <name type="scientific">Rhynchophorus ferrugineus</name>
    <name type="common">Red palm weevil</name>
    <name type="synonym">Curculio ferrugineus</name>
    <dbReference type="NCBI Taxonomy" id="354439"/>
    <lineage>
        <taxon>Eukaryota</taxon>
        <taxon>Metazoa</taxon>
        <taxon>Ecdysozoa</taxon>
        <taxon>Arthropoda</taxon>
        <taxon>Hexapoda</taxon>
        <taxon>Insecta</taxon>
        <taxon>Pterygota</taxon>
        <taxon>Neoptera</taxon>
        <taxon>Endopterygota</taxon>
        <taxon>Coleoptera</taxon>
        <taxon>Polyphaga</taxon>
        <taxon>Cucujiformia</taxon>
        <taxon>Curculionidae</taxon>
        <taxon>Dryophthorinae</taxon>
        <taxon>Rhynchophorus</taxon>
    </lineage>
</organism>
<feature type="region of interest" description="Disordered" evidence="1">
    <location>
        <begin position="51"/>
        <end position="89"/>
    </location>
</feature>
<keyword evidence="3" id="KW-1185">Reference proteome</keyword>
<proteinExistence type="predicted"/>
<feature type="region of interest" description="Disordered" evidence="1">
    <location>
        <begin position="107"/>
        <end position="182"/>
    </location>
</feature>
<dbReference type="AlphaFoldDB" id="A0A834HY23"/>
<protein>
    <submittedName>
        <fullName evidence="2">Uncharacterized protein</fullName>
    </submittedName>
</protein>
<comment type="caution">
    <text evidence="2">The sequence shown here is derived from an EMBL/GenBank/DDBJ whole genome shotgun (WGS) entry which is preliminary data.</text>
</comment>
<accession>A0A834HY23</accession>
<dbReference type="EMBL" id="JAACXV010014224">
    <property type="protein sequence ID" value="KAF7269464.1"/>
    <property type="molecule type" value="Genomic_DNA"/>
</dbReference>